<dbReference type="InterPro" id="IPR001451">
    <property type="entry name" value="Hexapep"/>
</dbReference>
<dbReference type="InterPro" id="IPR011004">
    <property type="entry name" value="Trimer_LpxA-like_sf"/>
</dbReference>
<dbReference type="NCBIfam" id="TIGR03570">
    <property type="entry name" value="NeuD_NnaD"/>
    <property type="match status" value="1"/>
</dbReference>
<dbReference type="InterPro" id="IPR050179">
    <property type="entry name" value="Trans_hexapeptide_repeat"/>
</dbReference>
<evidence type="ECO:0000313" key="2">
    <source>
        <dbReference type="EMBL" id="VAW70945.1"/>
    </source>
</evidence>
<dbReference type="PANTHER" id="PTHR43300">
    <property type="entry name" value="ACETYLTRANSFERASE"/>
    <property type="match status" value="1"/>
</dbReference>
<name>A0A3B0XR80_9ZZZZ</name>
<dbReference type="SUPFAM" id="SSF51161">
    <property type="entry name" value="Trimeric LpxA-like enzymes"/>
    <property type="match status" value="1"/>
</dbReference>
<dbReference type="EMBL" id="UOFL01000004">
    <property type="protein sequence ID" value="VAW70945.1"/>
    <property type="molecule type" value="Genomic_DNA"/>
</dbReference>
<dbReference type="InterPro" id="IPR041561">
    <property type="entry name" value="PglD_N"/>
</dbReference>
<accession>A0A3B0XR80</accession>
<feature type="non-terminal residue" evidence="2">
    <location>
        <position position="190"/>
    </location>
</feature>
<gene>
    <name evidence="2" type="ORF">MNBD_GAMMA12-2423</name>
</gene>
<sequence length="190" mass="19921">MINPDNKPVIILGAGGHAKVLINMLNLVGRPIIGIVDPFREVGFLLQDIKVLGDDNIISSYSSAEIELVNGIGALPDKNIRWLLADKHRKQGFKFATVIHPSAMVANDVSLGQGVQIMAGSIIQPSVSIGTDSIINTGTIVEHDCVIADKCHLGPGVVFSGAVKIGEETYIGTGTSVINGINIGYGVVVA</sequence>
<organism evidence="2">
    <name type="scientific">hydrothermal vent metagenome</name>
    <dbReference type="NCBI Taxonomy" id="652676"/>
    <lineage>
        <taxon>unclassified sequences</taxon>
        <taxon>metagenomes</taxon>
        <taxon>ecological metagenomes</taxon>
    </lineage>
</organism>
<dbReference type="Pfam" id="PF00132">
    <property type="entry name" value="Hexapep"/>
    <property type="match status" value="1"/>
</dbReference>
<reference evidence="2" key="1">
    <citation type="submission" date="2018-06" db="EMBL/GenBank/DDBJ databases">
        <authorList>
            <person name="Zhirakovskaya E."/>
        </authorList>
    </citation>
    <scope>NUCLEOTIDE SEQUENCE</scope>
</reference>
<protein>
    <submittedName>
        <fullName evidence="2">4-amino-6-deoxy-N-Acetyl-D-hexosaminyl-(Lipid carrier) acetyltrasferase</fullName>
    </submittedName>
</protein>
<evidence type="ECO:0000259" key="1">
    <source>
        <dbReference type="Pfam" id="PF17836"/>
    </source>
</evidence>
<dbReference type="Gene3D" id="3.40.50.20">
    <property type="match status" value="1"/>
</dbReference>
<dbReference type="InterPro" id="IPR020019">
    <property type="entry name" value="AcTrfase_PglD-like"/>
</dbReference>
<dbReference type="Gene3D" id="2.160.10.10">
    <property type="entry name" value="Hexapeptide repeat proteins"/>
    <property type="match status" value="1"/>
</dbReference>
<dbReference type="CDD" id="cd03360">
    <property type="entry name" value="LbH_AT_putative"/>
    <property type="match status" value="1"/>
</dbReference>
<dbReference type="PANTHER" id="PTHR43300:SF7">
    <property type="entry name" value="UDP-N-ACETYLBACILLOSAMINE N-ACETYLTRANSFERASE"/>
    <property type="match status" value="1"/>
</dbReference>
<dbReference type="AlphaFoldDB" id="A0A3B0XR80"/>
<dbReference type="Pfam" id="PF17836">
    <property type="entry name" value="PglD_N"/>
    <property type="match status" value="1"/>
</dbReference>
<proteinExistence type="predicted"/>
<feature type="domain" description="PglD N-terminal" evidence="1">
    <location>
        <begin position="9"/>
        <end position="82"/>
    </location>
</feature>